<dbReference type="Proteomes" id="UP000246702">
    <property type="component" value="Unassembled WGS sequence"/>
</dbReference>
<sequence length="109" mass="12158">MIDPWARTRAFGKRGPYRMASLVPGRVGFPDPRSRRRFCPSAPLIGTTLAQPVLHLLFTVCREAVGPGTNDDFQNYRMLFVSTSVAQHTPRDSGLQKKDSHCSQARAQT</sequence>
<accession>A0A317WT05</accession>
<keyword evidence="3" id="KW-1185">Reference proteome</keyword>
<evidence type="ECO:0000256" key="1">
    <source>
        <dbReference type="SAM" id="MobiDB-lite"/>
    </source>
</evidence>
<proteinExistence type="predicted"/>
<dbReference type="GeneID" id="37109370"/>
<gene>
    <name evidence="2" type="ORF">BO94DRAFT_37360</name>
</gene>
<dbReference type="RefSeq" id="XP_025468380.1">
    <property type="nucleotide sequence ID" value="XM_025607227.1"/>
</dbReference>
<reference evidence="2 3" key="1">
    <citation type="submission" date="2016-12" db="EMBL/GenBank/DDBJ databases">
        <title>The genomes of Aspergillus section Nigri reveals drivers in fungal speciation.</title>
        <authorList>
            <consortium name="DOE Joint Genome Institute"/>
            <person name="Vesth T.C."/>
            <person name="Nybo J."/>
            <person name="Theobald S."/>
            <person name="Brandl J."/>
            <person name="Frisvad J.C."/>
            <person name="Nielsen K.F."/>
            <person name="Lyhne E.K."/>
            <person name="Kogle M.E."/>
            <person name="Kuo A."/>
            <person name="Riley R."/>
            <person name="Clum A."/>
            <person name="Nolan M."/>
            <person name="Lipzen A."/>
            <person name="Salamov A."/>
            <person name="Henrissat B."/>
            <person name="Wiebenga A."/>
            <person name="De Vries R.P."/>
            <person name="Grigoriev I.V."/>
            <person name="Mortensen U.H."/>
            <person name="Andersen M.R."/>
            <person name="Baker S.E."/>
        </authorList>
    </citation>
    <scope>NUCLEOTIDE SEQUENCE [LARGE SCALE GENOMIC DNA]</scope>
    <source>
        <strain evidence="2 3">CBS 115572</strain>
    </source>
</reference>
<name>A0A317WT05_9EURO</name>
<comment type="caution">
    <text evidence="2">The sequence shown here is derived from an EMBL/GenBank/DDBJ whole genome shotgun (WGS) entry which is preliminary data.</text>
</comment>
<dbReference type="AlphaFoldDB" id="A0A317WT05"/>
<dbReference type="EMBL" id="MSFK01000011">
    <property type="protein sequence ID" value="PWY89469.1"/>
    <property type="molecule type" value="Genomic_DNA"/>
</dbReference>
<feature type="region of interest" description="Disordered" evidence="1">
    <location>
        <begin position="87"/>
        <end position="109"/>
    </location>
</feature>
<organism evidence="2 3">
    <name type="scientific">Aspergillus sclerotioniger CBS 115572</name>
    <dbReference type="NCBI Taxonomy" id="1450535"/>
    <lineage>
        <taxon>Eukaryota</taxon>
        <taxon>Fungi</taxon>
        <taxon>Dikarya</taxon>
        <taxon>Ascomycota</taxon>
        <taxon>Pezizomycotina</taxon>
        <taxon>Eurotiomycetes</taxon>
        <taxon>Eurotiomycetidae</taxon>
        <taxon>Eurotiales</taxon>
        <taxon>Aspergillaceae</taxon>
        <taxon>Aspergillus</taxon>
        <taxon>Aspergillus subgen. Circumdati</taxon>
    </lineage>
</organism>
<protein>
    <submittedName>
        <fullName evidence="2">Uncharacterized protein</fullName>
    </submittedName>
</protein>
<evidence type="ECO:0000313" key="3">
    <source>
        <dbReference type="Proteomes" id="UP000246702"/>
    </source>
</evidence>
<evidence type="ECO:0000313" key="2">
    <source>
        <dbReference type="EMBL" id="PWY89469.1"/>
    </source>
</evidence>
<feature type="compositionally biased region" description="Basic and acidic residues" evidence="1">
    <location>
        <begin position="89"/>
        <end position="101"/>
    </location>
</feature>